<dbReference type="Pfam" id="PF03496">
    <property type="entry name" value="ADPrib_exo_Tox"/>
    <property type="match status" value="1"/>
</dbReference>
<dbReference type="Proteomes" id="UP000663865">
    <property type="component" value="Unassembled WGS sequence"/>
</dbReference>
<dbReference type="EMBL" id="CAJOBS010003490">
    <property type="protein sequence ID" value="CAF4857842.1"/>
    <property type="molecule type" value="Genomic_DNA"/>
</dbReference>
<dbReference type="PANTHER" id="PTHR24104">
    <property type="entry name" value="E3 UBIQUITIN-PROTEIN LIGASE NHLRC1-RELATED"/>
    <property type="match status" value="1"/>
</dbReference>
<dbReference type="Pfam" id="PF01436">
    <property type="entry name" value="NHL"/>
    <property type="match status" value="3"/>
</dbReference>
<evidence type="ECO:0000313" key="6">
    <source>
        <dbReference type="Proteomes" id="UP000663865"/>
    </source>
</evidence>
<comment type="caution">
    <text evidence="4">The sequence shown here is derived from an EMBL/GenBank/DDBJ whole genome shotgun (WGS) entry which is preliminary data.</text>
</comment>
<dbReference type="SUPFAM" id="SSF101898">
    <property type="entry name" value="NHL repeat"/>
    <property type="match status" value="2"/>
</dbReference>
<protein>
    <recommendedName>
        <fullName evidence="3">ADP ribosyltransferase domain-containing protein</fullName>
    </recommendedName>
</protein>
<dbReference type="GO" id="GO:0000209">
    <property type="term" value="P:protein polyubiquitination"/>
    <property type="evidence" value="ECO:0007669"/>
    <property type="project" value="TreeGrafter"/>
</dbReference>
<sequence>MTTATSTTDNPDAKVEESDVTSWCVIWLDDDASTANNRIQEDHLRSIVNHLEVFQDVESCRKYIKYIQERSKADKLRLIVSGKLGRQIVPSIHKLEEIASIYVYCLDKQSHIQWTKPFFKVKAVIDSFDQLLSEMKADHKNPTKLQDSLIFDSFDKTTTHVNAQFVYFQSLIDCFLRLKYSQEDRKELLDYCKDQYKGDERNEIDDFETNYSPENAIESYTRPSFFFRDINKAFRTKNFHKIFLFRPYIADIHHQLNQLKEKQSKNPLKVYRGQLLSKSELNHLQRCRGKLISVNSFFSTSLNKTTSQEFNNDSVTQDLERILFEIDADPKMATTKPFANITDISCFPDESEVLFMLGSIFRLQNNPFDQDGTVWNIRMTLCSEHEHDLKDVLEQLKNEYGIGEIDYRILGKRLVSMRQYDLARQCYTRFLNELSERDAQRVELYEELAQLETQDHGDTSSVEWKRKALAFKEKNPLTCIPITTNTETTSIEEGYSVAGGHGEGENKNQLKYPVGLCIDEDDDDLNIIIADQFNHRIIQCKRGNTDGEVVAGGNGEGNELHQLSSPSDVLIDKQSNSLMICDRGNRRVVQWPRCRGTTDPKVLINDIECRGLAMDNQRNLYVSDTEKHEVRRYDIYLGDKEGILVAGGNDGGDAMNQLNYPTFIFVDRQQNLYISDSKNHRVMKWKKGATEGIVVAGGEGNGYSGIQLSGPRGIFVDPLGALYVAEFANDRLTRWPQEANEGTVIVGGHGEGEKANQFNGPNGLSFDKRGRIYVVDHNNHRIQSFSLIPKIRIDEVWEEKGFTVAGGHGKGDAKNQLRKPWSFCIDDDDQKIIIADQSNDRIIQFKRGNTYGEVVAGGNGKGDRVDQLNIPSDVLIDKQSNSLLICDRGNRRVVRWPRHRGKTDPEILIDEVDCLGLAMDNEGNLYVSDGGRHEVRRYEIHLGDKKGIRVAGGNEKGDDMSQLNYPTCICIDRQQNLYVSDSKNHRVMKWEKGAIEGVVVVGGEDNEYFGIFIDPLGTLYVAELQNDCVTRWPEGAKEGTVIAGGHGEGKEANQFNGPSGLCFDKRGHLYVLDCGNHRVQRFSRKQRGLSLTGLLKETVQVVVRLINNSE</sequence>
<dbReference type="AlphaFoldDB" id="A0A818BLE0"/>
<dbReference type="CDD" id="cd05819">
    <property type="entry name" value="NHL"/>
    <property type="match status" value="2"/>
</dbReference>
<dbReference type="Gene3D" id="2.120.10.30">
    <property type="entry name" value="TolB, C-terminal domain"/>
    <property type="match status" value="3"/>
</dbReference>
<evidence type="ECO:0000256" key="2">
    <source>
        <dbReference type="PROSITE-ProRule" id="PRU00504"/>
    </source>
</evidence>
<gene>
    <name evidence="4" type="ORF">KIK155_LOCUS9526</name>
    <name evidence="5" type="ORF">TOA249_LOCUS27435</name>
</gene>
<dbReference type="GO" id="GO:0106274">
    <property type="term" value="F:NAD+-protein-arginine ADP-ribosyltransferase activity"/>
    <property type="evidence" value="ECO:0007669"/>
    <property type="project" value="UniProtKB-EC"/>
</dbReference>
<dbReference type="PROSITE" id="PS51125">
    <property type="entry name" value="NHL"/>
    <property type="match status" value="4"/>
</dbReference>
<dbReference type="GO" id="GO:0008270">
    <property type="term" value="F:zinc ion binding"/>
    <property type="evidence" value="ECO:0007669"/>
    <property type="project" value="UniProtKB-KW"/>
</dbReference>
<dbReference type="Gene3D" id="3.90.176.10">
    <property type="entry name" value="Toxin ADP-ribosyltransferase, Chain A, domain 1"/>
    <property type="match status" value="1"/>
</dbReference>
<dbReference type="PROSITE" id="PS51996">
    <property type="entry name" value="TR_MART"/>
    <property type="match status" value="1"/>
</dbReference>
<keyword evidence="1" id="KW-0677">Repeat</keyword>
<dbReference type="InterPro" id="IPR050952">
    <property type="entry name" value="TRIM-NHL_E3_ligases"/>
</dbReference>
<dbReference type="GO" id="GO:0016779">
    <property type="term" value="F:nucleotidyltransferase activity"/>
    <property type="evidence" value="ECO:0007669"/>
    <property type="project" value="UniProtKB-KW"/>
</dbReference>
<proteinExistence type="predicted"/>
<evidence type="ECO:0000313" key="5">
    <source>
        <dbReference type="EMBL" id="CAF4857842.1"/>
    </source>
</evidence>
<evidence type="ECO:0000256" key="1">
    <source>
        <dbReference type="ARBA" id="ARBA00022737"/>
    </source>
</evidence>
<evidence type="ECO:0000259" key="3">
    <source>
        <dbReference type="Pfam" id="PF03496"/>
    </source>
</evidence>
<feature type="domain" description="ADP ribosyltransferase" evidence="3">
    <location>
        <begin position="212"/>
        <end position="363"/>
    </location>
</feature>
<dbReference type="InterPro" id="IPR001258">
    <property type="entry name" value="NHL_repeat"/>
</dbReference>
<dbReference type="Proteomes" id="UP000663838">
    <property type="component" value="Unassembled WGS sequence"/>
</dbReference>
<feature type="repeat" description="NHL" evidence="2">
    <location>
        <begin position="657"/>
        <end position="688"/>
    </location>
</feature>
<evidence type="ECO:0000313" key="4">
    <source>
        <dbReference type="EMBL" id="CAF3416541.1"/>
    </source>
</evidence>
<dbReference type="InterPro" id="IPR011042">
    <property type="entry name" value="6-blade_b-propeller_TolB-like"/>
</dbReference>
<dbReference type="GO" id="GO:0043161">
    <property type="term" value="P:proteasome-mediated ubiquitin-dependent protein catabolic process"/>
    <property type="evidence" value="ECO:0007669"/>
    <property type="project" value="TreeGrafter"/>
</dbReference>
<dbReference type="GO" id="GO:0061630">
    <property type="term" value="F:ubiquitin protein ligase activity"/>
    <property type="evidence" value="ECO:0007669"/>
    <property type="project" value="TreeGrafter"/>
</dbReference>
<dbReference type="EMBL" id="CAJNYV010001364">
    <property type="protein sequence ID" value="CAF3416541.1"/>
    <property type="molecule type" value="Genomic_DNA"/>
</dbReference>
<name>A0A818BLE0_9BILA</name>
<reference evidence="4" key="1">
    <citation type="submission" date="2021-02" db="EMBL/GenBank/DDBJ databases">
        <authorList>
            <person name="Nowell W R."/>
        </authorList>
    </citation>
    <scope>NUCLEOTIDE SEQUENCE</scope>
</reference>
<dbReference type="PANTHER" id="PTHR24104:SF25">
    <property type="entry name" value="PROTEIN LIN-41"/>
    <property type="match status" value="1"/>
</dbReference>
<feature type="repeat" description="NHL" evidence="2">
    <location>
        <begin position="749"/>
        <end position="788"/>
    </location>
</feature>
<feature type="repeat" description="NHL" evidence="2">
    <location>
        <begin position="1046"/>
        <end position="1085"/>
    </location>
</feature>
<dbReference type="SUPFAM" id="SSF56399">
    <property type="entry name" value="ADP-ribosylation"/>
    <property type="match status" value="1"/>
</dbReference>
<organism evidence="4 6">
    <name type="scientific">Rotaria socialis</name>
    <dbReference type="NCBI Taxonomy" id="392032"/>
    <lineage>
        <taxon>Eukaryota</taxon>
        <taxon>Metazoa</taxon>
        <taxon>Spiralia</taxon>
        <taxon>Gnathifera</taxon>
        <taxon>Rotifera</taxon>
        <taxon>Eurotatoria</taxon>
        <taxon>Bdelloidea</taxon>
        <taxon>Philodinida</taxon>
        <taxon>Philodinidae</taxon>
        <taxon>Rotaria</taxon>
    </lineage>
</organism>
<dbReference type="InterPro" id="IPR003540">
    <property type="entry name" value="ADP-ribosyltransferase"/>
</dbReference>
<feature type="repeat" description="NHL" evidence="2">
    <location>
        <begin position="962"/>
        <end position="993"/>
    </location>
</feature>
<accession>A0A818BLE0</accession>